<dbReference type="Gene3D" id="2.60.40.3010">
    <property type="match status" value="1"/>
</dbReference>
<feature type="domain" description="Peptidase S8/S53" evidence="7">
    <location>
        <begin position="185"/>
        <end position="654"/>
    </location>
</feature>
<dbReference type="SUPFAM" id="SSF52025">
    <property type="entry name" value="PA domain"/>
    <property type="match status" value="1"/>
</dbReference>
<feature type="active site" description="Charge relay system" evidence="5">
    <location>
        <position position="194"/>
    </location>
</feature>
<dbReference type="Gene3D" id="3.40.50.200">
    <property type="entry name" value="Peptidase S8/S53 domain"/>
    <property type="match status" value="1"/>
</dbReference>
<dbReference type="InterPro" id="IPR036852">
    <property type="entry name" value="Peptidase_S8/S53_dom_sf"/>
</dbReference>
<dbReference type="InterPro" id="IPR017312">
    <property type="entry name" value="Subtilisin_Alteromonadales"/>
</dbReference>
<reference evidence="12" key="1">
    <citation type="journal article" date="2019" name="Int. J. Syst. Evol. Microbiol.">
        <title>The Global Catalogue of Microorganisms (GCM) 10K type strain sequencing project: providing services to taxonomists for standard genome sequencing and annotation.</title>
        <authorList>
            <consortium name="The Broad Institute Genomics Platform"/>
            <consortium name="The Broad Institute Genome Sequencing Center for Infectious Disease"/>
            <person name="Wu L."/>
            <person name="Ma J."/>
        </authorList>
    </citation>
    <scope>NUCLEOTIDE SEQUENCE [LARGE SCALE GENOMIC DNA]</scope>
    <source>
        <strain evidence="12">DT28</strain>
    </source>
</reference>
<feature type="domain" description="PA" evidence="8">
    <location>
        <begin position="451"/>
        <end position="537"/>
    </location>
</feature>
<evidence type="ECO:0000259" key="7">
    <source>
        <dbReference type="Pfam" id="PF00082"/>
    </source>
</evidence>
<evidence type="ECO:0000256" key="3">
    <source>
        <dbReference type="ARBA" id="ARBA00022801"/>
    </source>
</evidence>
<dbReference type="RefSeq" id="WP_377334291.1">
    <property type="nucleotide sequence ID" value="NZ_JBHSGB010000010.1"/>
</dbReference>
<dbReference type="Pfam" id="PF05922">
    <property type="entry name" value="Inhibitor_I9"/>
    <property type="match status" value="1"/>
</dbReference>
<dbReference type="PROSITE" id="PS00138">
    <property type="entry name" value="SUBTILASE_SER"/>
    <property type="match status" value="1"/>
</dbReference>
<dbReference type="SUPFAM" id="SSF52743">
    <property type="entry name" value="Subtilisin-like"/>
    <property type="match status" value="1"/>
</dbReference>
<dbReference type="InterPro" id="IPR041690">
    <property type="entry name" value="Cadherin_5"/>
</dbReference>
<keyword evidence="4 5" id="KW-0720">Serine protease</keyword>
<feature type="active site" description="Charge relay system" evidence="5">
    <location>
        <position position="611"/>
    </location>
</feature>
<evidence type="ECO:0000256" key="2">
    <source>
        <dbReference type="ARBA" id="ARBA00022670"/>
    </source>
</evidence>
<keyword evidence="2 5" id="KW-0645">Protease</keyword>
<dbReference type="InterPro" id="IPR000209">
    <property type="entry name" value="Peptidase_S8/S53_dom"/>
</dbReference>
<protein>
    <submittedName>
        <fullName evidence="11">S8 family serine peptidase</fullName>
    </submittedName>
</protein>
<keyword evidence="3 5" id="KW-0378">Hydrolase</keyword>
<evidence type="ECO:0000256" key="5">
    <source>
        <dbReference type="PROSITE-ProRule" id="PRU01240"/>
    </source>
</evidence>
<evidence type="ECO:0000256" key="4">
    <source>
        <dbReference type="ARBA" id="ARBA00022825"/>
    </source>
</evidence>
<evidence type="ECO:0000259" key="10">
    <source>
        <dbReference type="Pfam" id="PF17892"/>
    </source>
</evidence>
<evidence type="ECO:0000256" key="6">
    <source>
        <dbReference type="SAM" id="SignalP"/>
    </source>
</evidence>
<dbReference type="Gene3D" id="2.60.40.3440">
    <property type="match status" value="1"/>
</dbReference>
<dbReference type="InterPro" id="IPR020008">
    <property type="entry name" value="GlyGly_CTERM"/>
</dbReference>
<feature type="domain" description="Cadherin-like" evidence="10">
    <location>
        <begin position="1145"/>
        <end position="1202"/>
    </location>
</feature>
<dbReference type="InterPro" id="IPR015500">
    <property type="entry name" value="Peptidase_S8_subtilisin-rel"/>
</dbReference>
<dbReference type="PIRSF" id="PIRSF037898">
    <property type="entry name" value="Subtilisin_rel_Sputw3181_3341"/>
    <property type="match status" value="1"/>
</dbReference>
<keyword evidence="12" id="KW-1185">Reference proteome</keyword>
<dbReference type="PROSITE" id="PS51892">
    <property type="entry name" value="SUBTILASE"/>
    <property type="match status" value="1"/>
</dbReference>
<dbReference type="PROSITE" id="PS00137">
    <property type="entry name" value="SUBTILASE_HIS"/>
    <property type="match status" value="1"/>
</dbReference>
<evidence type="ECO:0000259" key="8">
    <source>
        <dbReference type="Pfam" id="PF02225"/>
    </source>
</evidence>
<name>A0ABV9JNG7_9GAMM</name>
<evidence type="ECO:0000313" key="12">
    <source>
        <dbReference type="Proteomes" id="UP001595962"/>
    </source>
</evidence>
<dbReference type="Proteomes" id="UP001595962">
    <property type="component" value="Unassembled WGS sequence"/>
</dbReference>
<sequence>MQNKGYSLVAVAISAALAGQAFASTPQKSIFSPEFEGIVTYDTAVKNKINLEERPHYFIVQLENAPLAEAAVSAAPASSSAKGNRLDMSSAAVTKHSAVLAAERNSFAQSLKKSLPDAQIERHYDTVFNGVVVTSQDDIFEQLAAVPGVSKVFREEMYYEQMDASLSLIKAKQVWEQLGGSAEAGKGVKVAVIDGGIRPENPMFRDDGMAAPGFRPADDYCATIQPDFCNNKLIVARYSAPTFATIEQEYMSPLGQGGHGTHVAGTVLGMPTTIYFNGSGNTDAEGNVVNEPTPGYTKVDISGVAPGAYLMAYKALFQVYRTTNGVTTVTGSGSNVMLLEALDWAVKDGADVINNSWGGGAGGDPAASPYLSSFHAAEAAGVVVVTAAGNDGPTAKTIGCPSCIESGISVASTTHGRYFANKVSVAGSDYLAIAGSLFADTVKDLTADVVAPVVFATDVAPDNALGCAAFPADVFKDKIAVISRGTCAFSDKANNAAAAGAIGLIVIQNSDGAPSIMSTPGISIPAVMISKADGAKLAAAGDAAVTISISADRVLSAQFTDIMSDFSSRGPNGDSGFLKPDIGAPGSSILSATSPDGFADSRTFQLNSGTSMASPHVAGAAAVMKQLYPDWTPVEIKTALTSTAVNGLKKEDSVTPTTPFDIGAGRLDLQRASKAGVTFDKPSFAQDPCVGECTFTRTIRNMTDKEVTWTPSLNLTDSAMTGEFNVASVTLKPYGTAGDSAEFSLKLNGNFAALDSWSFGNVLWTANDSAIPTATMPIAVRVATSSDSTAVSTVASGELTSTTPAAVVSTFNNKAFTGQISVISKLPAGTKLVDSSAAVSVENGTQYLFDANADAGTVSWSGAMSTPSMQLSSSSFVNGFTVAATGGTRVACTGDCDEFYTGLNLGGAGLPVTFNGQTYNRVYLSDNGIINFTNGTTAPSPSYANQQLPSGTAPNNLIAPFWTDLDLAGGSTGGGNLYYGIYTLGTVRYLVVEWNKVQVYADTTGKEYTFQAWMALNAPQDIFFNYVNMAAMPANVTVGAEDLAGTLGVTRYYNGTGTAPASSTGLDLVSVGGGKLTMNYQLENTGELALGKADTIAVDEDSVSEAVDVMANDASSFQKVVQVKVTNNGQTQSAFNKLTVKPAGALSVPMVVTAPAHGAVAVTEGKFVYTPAANFNGTDSFTYQSEDEAGVKTVPTTVTVNVAAVNDAPTLTAGAAVTVNEGATATLSVTGADVDGDPLTYTWTQVSGPTIAISAKTATVTVTGPAVTANSTAVFSVVASDGTLSSAPVQVTLNINDVPEPQKSSSGGSTGWLTLLLLPLALLRRRK</sequence>
<dbReference type="PANTHER" id="PTHR10795">
    <property type="entry name" value="PROPROTEIN CONVERTASE SUBTILISIN/KEXIN"/>
    <property type="match status" value="1"/>
</dbReference>
<evidence type="ECO:0000313" key="11">
    <source>
        <dbReference type="EMBL" id="MFC4655809.1"/>
    </source>
</evidence>
<dbReference type="InterPro" id="IPR045051">
    <property type="entry name" value="SBT"/>
</dbReference>
<comment type="similarity">
    <text evidence="1 5">Belongs to the peptidase S8 family.</text>
</comment>
<dbReference type="InterPro" id="IPR003137">
    <property type="entry name" value="PA_domain"/>
</dbReference>
<accession>A0ABV9JNG7</accession>
<dbReference type="InterPro" id="IPR022398">
    <property type="entry name" value="Peptidase_S8_His-AS"/>
</dbReference>
<proteinExistence type="inferred from homology"/>
<keyword evidence="6" id="KW-0732">Signal</keyword>
<dbReference type="NCBIfam" id="TIGR03501">
    <property type="entry name" value="GlyGly_CTERM"/>
    <property type="match status" value="1"/>
</dbReference>
<evidence type="ECO:0000256" key="1">
    <source>
        <dbReference type="ARBA" id="ARBA00011073"/>
    </source>
</evidence>
<dbReference type="Pfam" id="PF17892">
    <property type="entry name" value="Cadherin_5"/>
    <property type="match status" value="1"/>
</dbReference>
<gene>
    <name evidence="11" type="ORF">ACFO3I_12410</name>
</gene>
<dbReference type="InterPro" id="IPR046450">
    <property type="entry name" value="PA_dom_sf"/>
</dbReference>
<feature type="domain" description="Inhibitor I9" evidence="9">
    <location>
        <begin position="59"/>
        <end position="159"/>
    </location>
</feature>
<feature type="chain" id="PRO_5046438670" evidence="6">
    <location>
        <begin position="24"/>
        <end position="1327"/>
    </location>
</feature>
<dbReference type="PRINTS" id="PR00723">
    <property type="entry name" value="SUBTILISIN"/>
</dbReference>
<organism evidence="11 12">
    <name type="scientific">Rheinheimera marina</name>
    <dbReference type="NCBI Taxonomy" id="1774958"/>
    <lineage>
        <taxon>Bacteria</taxon>
        <taxon>Pseudomonadati</taxon>
        <taxon>Pseudomonadota</taxon>
        <taxon>Gammaproteobacteria</taxon>
        <taxon>Chromatiales</taxon>
        <taxon>Chromatiaceae</taxon>
        <taxon>Rheinheimera</taxon>
    </lineage>
</organism>
<dbReference type="Pfam" id="PF02225">
    <property type="entry name" value="PA"/>
    <property type="match status" value="1"/>
</dbReference>
<dbReference type="Pfam" id="PF00082">
    <property type="entry name" value="Peptidase_S8"/>
    <property type="match status" value="1"/>
</dbReference>
<feature type="active site" description="Charge relay system" evidence="5">
    <location>
        <position position="259"/>
    </location>
</feature>
<dbReference type="Gene3D" id="3.50.30.30">
    <property type="match status" value="1"/>
</dbReference>
<dbReference type="InterPro" id="IPR023828">
    <property type="entry name" value="Peptidase_S8_Ser-AS"/>
</dbReference>
<feature type="signal peptide" evidence="6">
    <location>
        <begin position="1"/>
        <end position="23"/>
    </location>
</feature>
<dbReference type="Pfam" id="PF17963">
    <property type="entry name" value="Big_9"/>
    <property type="match status" value="1"/>
</dbReference>
<dbReference type="InterPro" id="IPR010259">
    <property type="entry name" value="S8pro/Inhibitor_I9"/>
</dbReference>
<dbReference type="EMBL" id="JBHSGB010000010">
    <property type="protein sequence ID" value="MFC4655809.1"/>
    <property type="molecule type" value="Genomic_DNA"/>
</dbReference>
<evidence type="ECO:0000259" key="9">
    <source>
        <dbReference type="Pfam" id="PF05922"/>
    </source>
</evidence>
<comment type="caution">
    <text evidence="11">The sequence shown here is derived from an EMBL/GenBank/DDBJ whole genome shotgun (WGS) entry which is preliminary data.</text>
</comment>